<dbReference type="Gene3D" id="3.30.160.880">
    <property type="entry name" value="Cell division protein ZapA protomer, N-terminal domain"/>
    <property type="match status" value="1"/>
</dbReference>
<evidence type="ECO:0000313" key="1">
    <source>
        <dbReference type="EMBL" id="MBX7457675.1"/>
    </source>
</evidence>
<protein>
    <submittedName>
        <fullName evidence="1">Cell division protein ZapA</fullName>
    </submittedName>
</protein>
<comment type="caution">
    <text evidence="1">The sequence shown here is derived from an EMBL/GenBank/DDBJ whole genome shotgun (WGS) entry which is preliminary data.</text>
</comment>
<dbReference type="InterPro" id="IPR036192">
    <property type="entry name" value="Cell_div_ZapA-like_sf"/>
</dbReference>
<gene>
    <name evidence="1" type="ORF">K3152_05400</name>
</gene>
<dbReference type="Pfam" id="PF05164">
    <property type="entry name" value="ZapA"/>
    <property type="match status" value="1"/>
</dbReference>
<dbReference type="InterPro" id="IPR007838">
    <property type="entry name" value="Cell_div_ZapA-like"/>
</dbReference>
<dbReference type="EMBL" id="JAIGNK010000002">
    <property type="protein sequence ID" value="MBX7457675.1"/>
    <property type="molecule type" value="Genomic_DNA"/>
</dbReference>
<dbReference type="InterPro" id="IPR042233">
    <property type="entry name" value="Cell_div_ZapA_N"/>
</dbReference>
<keyword evidence="2" id="KW-1185">Reference proteome</keyword>
<sequence length="111" mass="11464">MSEVKLQVGGRSYKVSVADGQEDNLRNLAAAVDAKLAGMGKNVSSNEAKNLLFAAILLADELDEAKKKASAPPPPPPAPEIDTGEVADKLERLAVALENAASRLEGGPQGS</sequence>
<proteinExistence type="predicted"/>
<dbReference type="GO" id="GO:0051301">
    <property type="term" value="P:cell division"/>
    <property type="evidence" value="ECO:0007669"/>
    <property type="project" value="UniProtKB-KW"/>
</dbReference>
<keyword evidence="1" id="KW-0132">Cell division</keyword>
<dbReference type="Proteomes" id="UP000783253">
    <property type="component" value="Unassembled WGS sequence"/>
</dbReference>
<accession>A0ABS7J031</accession>
<organism evidence="1 2">
    <name type="scientific">Qipengyuania polymorpha</name>
    <dbReference type="NCBI Taxonomy" id="2867234"/>
    <lineage>
        <taxon>Bacteria</taxon>
        <taxon>Pseudomonadati</taxon>
        <taxon>Pseudomonadota</taxon>
        <taxon>Alphaproteobacteria</taxon>
        <taxon>Sphingomonadales</taxon>
        <taxon>Erythrobacteraceae</taxon>
        <taxon>Qipengyuania</taxon>
    </lineage>
</organism>
<evidence type="ECO:0000313" key="2">
    <source>
        <dbReference type="Proteomes" id="UP000783253"/>
    </source>
</evidence>
<dbReference type="RefSeq" id="WP_221573117.1">
    <property type="nucleotide sequence ID" value="NZ_JAIGNK010000002.1"/>
</dbReference>
<keyword evidence="1" id="KW-0131">Cell cycle</keyword>
<name>A0ABS7J031_9SPHN</name>
<reference evidence="1 2" key="1">
    <citation type="submission" date="2021-08" db="EMBL/GenBank/DDBJ databases">
        <title>Comparative Genomics Analysis of the Genus Qipengyuania Reveals Extensive Genetic Diversity and Metabolic Versatility, Including the Description of Fifteen Novel Species.</title>
        <authorList>
            <person name="Liu Y."/>
        </authorList>
    </citation>
    <scope>NUCLEOTIDE SEQUENCE [LARGE SCALE GENOMIC DNA]</scope>
    <source>
        <strain evidence="1 2">1NDH17</strain>
    </source>
</reference>
<dbReference type="SUPFAM" id="SSF102829">
    <property type="entry name" value="Cell division protein ZapA-like"/>
    <property type="match status" value="1"/>
</dbReference>